<proteinExistence type="predicted"/>
<dbReference type="Proteomes" id="UP000054144">
    <property type="component" value="Unassembled WGS sequence"/>
</dbReference>
<protein>
    <submittedName>
        <fullName evidence="1">Uncharacterized protein</fullName>
    </submittedName>
</protein>
<organism evidence="1 2">
    <name type="scientific">Fistulina hepatica ATCC 64428</name>
    <dbReference type="NCBI Taxonomy" id="1128425"/>
    <lineage>
        <taxon>Eukaryota</taxon>
        <taxon>Fungi</taxon>
        <taxon>Dikarya</taxon>
        <taxon>Basidiomycota</taxon>
        <taxon>Agaricomycotina</taxon>
        <taxon>Agaricomycetes</taxon>
        <taxon>Agaricomycetidae</taxon>
        <taxon>Agaricales</taxon>
        <taxon>Fistulinaceae</taxon>
        <taxon>Fistulina</taxon>
    </lineage>
</organism>
<reference evidence="1 2" key="1">
    <citation type="journal article" date="2015" name="Fungal Genet. Biol.">
        <title>Evolution of novel wood decay mechanisms in Agaricales revealed by the genome sequences of Fistulina hepatica and Cylindrobasidium torrendii.</title>
        <authorList>
            <person name="Floudas D."/>
            <person name="Held B.W."/>
            <person name="Riley R."/>
            <person name="Nagy L.G."/>
            <person name="Koehler G."/>
            <person name="Ransdell A.S."/>
            <person name="Younus H."/>
            <person name="Chow J."/>
            <person name="Chiniquy J."/>
            <person name="Lipzen A."/>
            <person name="Tritt A."/>
            <person name="Sun H."/>
            <person name="Haridas S."/>
            <person name="LaButti K."/>
            <person name="Ohm R.A."/>
            <person name="Kues U."/>
            <person name="Blanchette R.A."/>
            <person name="Grigoriev I.V."/>
            <person name="Minto R.E."/>
            <person name="Hibbett D.S."/>
        </authorList>
    </citation>
    <scope>NUCLEOTIDE SEQUENCE [LARGE SCALE GENOMIC DNA]</scope>
    <source>
        <strain evidence="1 2">ATCC 64428</strain>
    </source>
</reference>
<dbReference type="EMBL" id="KN882033">
    <property type="protein sequence ID" value="KIY46421.1"/>
    <property type="molecule type" value="Genomic_DNA"/>
</dbReference>
<accession>A0A0D7A926</accession>
<name>A0A0D7A926_9AGAR</name>
<sequence>MASGSLPGVAGLQAFSDFAFLLPVTPFELTCSIHNVLYQALLTLVERTDRDAENMPIFYIEELPNFGLIYMCFTNAEDSTRHIRSTEVYLHIHLWLDHYAIIVLRASPTGGKGDQGLIEPYTAFSVGFAFGIRTDRRPVRVLCPRELAFSPIDFLEFEIVCLHNIVHLEAPAPPVLQIVPRFPITEGELLSHAWAEEGLGLEPAESAASHQVFG</sequence>
<dbReference type="AlphaFoldDB" id="A0A0D7A926"/>
<gene>
    <name evidence="1" type="ORF">FISHEDRAFT_75670</name>
</gene>
<evidence type="ECO:0000313" key="2">
    <source>
        <dbReference type="Proteomes" id="UP000054144"/>
    </source>
</evidence>
<evidence type="ECO:0000313" key="1">
    <source>
        <dbReference type="EMBL" id="KIY46421.1"/>
    </source>
</evidence>
<keyword evidence="2" id="KW-1185">Reference proteome</keyword>